<comment type="cofactor">
    <cofactor evidence="1">
        <name>(6R)-5,10-methylene-5,6,7,8-tetrahydrofolate</name>
        <dbReference type="ChEBI" id="CHEBI:15636"/>
    </cofactor>
</comment>
<evidence type="ECO:0000256" key="7">
    <source>
        <dbReference type="ARBA" id="ARBA00033999"/>
    </source>
</evidence>
<dbReference type="PROSITE" id="PS00394">
    <property type="entry name" value="DNA_PHOTOLYASES_1_1"/>
    <property type="match status" value="1"/>
</dbReference>
<feature type="binding site" evidence="8">
    <location>
        <position position="239"/>
    </location>
    <ligand>
        <name>FAD</name>
        <dbReference type="ChEBI" id="CHEBI:57692"/>
    </ligand>
</feature>
<reference evidence="12 13" key="1">
    <citation type="journal article" date="2014" name="Antonie Van Leeuwenhoek">
        <title>Hyphomonas beringensis sp. nov. and Hyphomonas chukchiensis sp. nov., isolated from surface seawater of the Bering Sea and Chukchi Sea.</title>
        <authorList>
            <person name="Li C."/>
            <person name="Lai Q."/>
            <person name="Li G."/>
            <person name="Dong C."/>
            <person name="Wang J."/>
            <person name="Liao Y."/>
            <person name="Shao Z."/>
        </authorList>
    </citation>
    <scope>NUCLEOTIDE SEQUENCE [LARGE SCALE GENOMIC DNA]</scope>
    <source>
        <strain evidence="12 13">VP2</strain>
    </source>
</reference>
<dbReference type="FunFam" id="1.10.579.10:FF:000003">
    <property type="entry name" value="Deoxyribodipyrimidine photo-lyase"/>
    <property type="match status" value="1"/>
</dbReference>
<name>A0A059FB30_9PROT</name>
<keyword evidence="12" id="KW-0456">Lyase</keyword>
<dbReference type="GO" id="GO:0003904">
    <property type="term" value="F:deoxyribodipyrimidine photo-lyase activity"/>
    <property type="evidence" value="ECO:0007669"/>
    <property type="project" value="UniProtKB-EC"/>
</dbReference>
<dbReference type="PANTHER" id="PTHR11455:SF9">
    <property type="entry name" value="CRYPTOCHROME CIRCADIAN CLOCK 5 ISOFORM X1"/>
    <property type="match status" value="1"/>
</dbReference>
<keyword evidence="4 8" id="KW-0285">Flavoprotein</keyword>
<dbReference type="AlphaFoldDB" id="A0A059FB30"/>
<dbReference type="InterPro" id="IPR036155">
    <property type="entry name" value="Crypto/Photolyase_N_sf"/>
</dbReference>
<accession>A0A059FB30</accession>
<protein>
    <recommendedName>
        <fullName evidence="3">Deoxyribodipyrimidine photo-lyase</fullName>
        <ecNumber evidence="2">4.1.99.3</ecNumber>
    </recommendedName>
</protein>
<dbReference type="GO" id="GO:0000719">
    <property type="term" value="P:photoreactive repair"/>
    <property type="evidence" value="ECO:0007669"/>
    <property type="project" value="UniProtKB-ARBA"/>
</dbReference>
<dbReference type="Pfam" id="PF00875">
    <property type="entry name" value="DNA_photolyase"/>
    <property type="match status" value="1"/>
</dbReference>
<dbReference type="RefSeq" id="WP_051597639.1">
    <property type="nucleotide sequence ID" value="NZ_ARYJ01000007.1"/>
</dbReference>
<evidence type="ECO:0000256" key="3">
    <source>
        <dbReference type="ARBA" id="ARBA00014046"/>
    </source>
</evidence>
<feature type="site" description="Electron transfer via tryptophanyl radical" evidence="9">
    <location>
        <position position="324"/>
    </location>
</feature>
<comment type="cofactor">
    <cofactor evidence="8">
        <name>FAD</name>
        <dbReference type="ChEBI" id="CHEBI:57692"/>
    </cofactor>
    <text evidence="8">Binds 1 FAD per subunit.</text>
</comment>
<feature type="domain" description="Photolyase/cryptochrome alpha/beta" evidence="11">
    <location>
        <begin position="18"/>
        <end position="147"/>
    </location>
</feature>
<evidence type="ECO:0000256" key="6">
    <source>
        <dbReference type="ARBA" id="ARBA00022991"/>
    </source>
</evidence>
<dbReference type="eggNOG" id="COG0415">
    <property type="taxonomic scope" value="Bacteria"/>
</dbReference>
<evidence type="ECO:0000256" key="5">
    <source>
        <dbReference type="ARBA" id="ARBA00022827"/>
    </source>
</evidence>
<evidence type="ECO:0000256" key="1">
    <source>
        <dbReference type="ARBA" id="ARBA00001932"/>
    </source>
</evidence>
<dbReference type="GO" id="GO:0003677">
    <property type="term" value="F:DNA binding"/>
    <property type="evidence" value="ECO:0007669"/>
    <property type="project" value="TreeGrafter"/>
</dbReference>
<dbReference type="PATRIC" id="fig|1280952.3.peg.2441"/>
<comment type="similarity">
    <text evidence="10">Belongs to the DNA photolyase family.</text>
</comment>
<dbReference type="PROSITE" id="PS51645">
    <property type="entry name" value="PHR_CRY_ALPHA_BETA"/>
    <property type="match status" value="1"/>
</dbReference>
<dbReference type="InterPro" id="IPR005101">
    <property type="entry name" value="Cryptochr/Photolyase_FAD-bd"/>
</dbReference>
<dbReference type="Pfam" id="PF03441">
    <property type="entry name" value="FAD_binding_7"/>
    <property type="match status" value="1"/>
</dbReference>
<dbReference type="STRING" id="1280952.HJA_12194"/>
<evidence type="ECO:0000256" key="9">
    <source>
        <dbReference type="PIRSR" id="PIRSR602081-2"/>
    </source>
</evidence>
<dbReference type="PANTHER" id="PTHR11455">
    <property type="entry name" value="CRYPTOCHROME"/>
    <property type="match status" value="1"/>
</dbReference>
<evidence type="ECO:0000313" key="13">
    <source>
        <dbReference type="Proteomes" id="UP000024816"/>
    </source>
</evidence>
<gene>
    <name evidence="12" type="ORF">HJA_12194</name>
</gene>
<dbReference type="Proteomes" id="UP000024816">
    <property type="component" value="Unassembled WGS sequence"/>
</dbReference>
<dbReference type="Gene3D" id="1.10.579.10">
    <property type="entry name" value="DNA Cyclobutane Dipyrimidine Photolyase, subunit A, domain 3"/>
    <property type="match status" value="1"/>
</dbReference>
<dbReference type="SUPFAM" id="SSF48173">
    <property type="entry name" value="Cryptochrome/photolyase FAD-binding domain"/>
    <property type="match status" value="1"/>
</dbReference>
<comment type="catalytic activity">
    <reaction evidence="7">
        <text>cyclobutadipyrimidine (in DNA) = 2 pyrimidine residues (in DNA).</text>
        <dbReference type="EC" id="4.1.99.3"/>
    </reaction>
</comment>
<dbReference type="InterPro" id="IPR002081">
    <property type="entry name" value="Cryptochrome/DNA_photolyase_1"/>
</dbReference>
<feature type="binding site" evidence="8">
    <location>
        <position position="290"/>
    </location>
    <ligand>
        <name>FAD</name>
        <dbReference type="ChEBI" id="CHEBI:57692"/>
    </ligand>
</feature>
<dbReference type="Gene3D" id="3.40.50.620">
    <property type="entry name" value="HUPs"/>
    <property type="match status" value="1"/>
</dbReference>
<keyword evidence="13" id="KW-1185">Reference proteome</keyword>
<proteinExistence type="inferred from homology"/>
<dbReference type="PROSITE" id="PS00691">
    <property type="entry name" value="DNA_PHOTOLYASES_1_2"/>
    <property type="match status" value="1"/>
</dbReference>
<dbReference type="InterPro" id="IPR036134">
    <property type="entry name" value="Crypto/Photolyase_FAD-like_sf"/>
</dbReference>
<feature type="binding site" evidence="8">
    <location>
        <begin position="390"/>
        <end position="392"/>
    </location>
    <ligand>
        <name>FAD</name>
        <dbReference type="ChEBI" id="CHEBI:57692"/>
    </ligand>
</feature>
<dbReference type="EC" id="4.1.99.3" evidence="2"/>
<evidence type="ECO:0000259" key="11">
    <source>
        <dbReference type="PROSITE" id="PS51645"/>
    </source>
</evidence>
<evidence type="ECO:0000256" key="4">
    <source>
        <dbReference type="ARBA" id="ARBA00022630"/>
    </source>
</evidence>
<dbReference type="InterPro" id="IPR006050">
    <property type="entry name" value="DNA_photolyase_N"/>
</dbReference>
<keyword evidence="5 8" id="KW-0274">FAD</keyword>
<comment type="caution">
    <text evidence="12">The sequence shown here is derived from an EMBL/GenBank/DDBJ whole genome shotgun (WGS) entry which is preliminary data.</text>
</comment>
<dbReference type="GO" id="GO:0071949">
    <property type="term" value="F:FAD binding"/>
    <property type="evidence" value="ECO:0007669"/>
    <property type="project" value="TreeGrafter"/>
</dbReference>
<evidence type="ECO:0000256" key="2">
    <source>
        <dbReference type="ARBA" id="ARBA00013149"/>
    </source>
</evidence>
<keyword evidence="6 10" id="KW-0157">Chromophore</keyword>
<feature type="binding site" evidence="8">
    <location>
        <begin position="252"/>
        <end position="256"/>
    </location>
    <ligand>
        <name>FAD</name>
        <dbReference type="ChEBI" id="CHEBI:57692"/>
    </ligand>
</feature>
<feature type="site" description="Electron transfer via tryptophanyl radical" evidence="9">
    <location>
        <position position="400"/>
    </location>
</feature>
<sequence>MYGKQLFGRKHSLSGASAPIIVWFREDLRLSDNPALHAAVQQDCPVLCVYIHADGCEGTRPLGGASLWWLDKSLRALSEDLEQLGGRLTIRAGDGSACLDELIEETGAKAVYWNRRYGKAERDIDAAIKSRLKDRDIDVQSFNGRLLVEPWVLKTGSGGFYKVFTPFWKALRDCYSPPAALPRPSSVKGPQPDTLKVSDLGLHPTKPDWSTGFDAVWTPGEAGAHARLKDFLEGPVDTYPDDRDLPGKEDGTSGLSPHLRFGEIGPAQIWRATIAAMEAENIQDAGGWKFLSEVAWREFSYVLLYYRPDLADENYNDDFNHMPWRTDKDALKSWQSGQTGYPIVDAGMRQLWETGWMHNRVRMIVASFLTKHLLLHWRHGEDWFWDTLVDADPASNPASWQWTAGSGADATPYFRVFNPITQGQKFDADGAYVRRWCPELAKLPDKVLHEPWAADDATLNRAGVKLGTDYPHPLVAHKAGRERALEAYETLKSQRTSK</sequence>
<dbReference type="Gene3D" id="1.25.40.80">
    <property type="match status" value="1"/>
</dbReference>
<feature type="site" description="Electron transfer via tryptophanyl radical" evidence="9">
    <location>
        <position position="377"/>
    </location>
</feature>
<dbReference type="InterPro" id="IPR014729">
    <property type="entry name" value="Rossmann-like_a/b/a_fold"/>
</dbReference>
<dbReference type="EMBL" id="ARYJ01000007">
    <property type="protein sequence ID" value="KCZ87761.1"/>
    <property type="molecule type" value="Genomic_DNA"/>
</dbReference>
<evidence type="ECO:0000256" key="10">
    <source>
        <dbReference type="RuleBase" id="RU004182"/>
    </source>
</evidence>
<dbReference type="InterPro" id="IPR018394">
    <property type="entry name" value="DNA_photolyase_1_CS_C"/>
</dbReference>
<dbReference type="PRINTS" id="PR00147">
    <property type="entry name" value="DNAPHOTLYASE"/>
</dbReference>
<evidence type="ECO:0000313" key="12">
    <source>
        <dbReference type="EMBL" id="KCZ87761.1"/>
    </source>
</evidence>
<dbReference type="GO" id="GO:0009416">
    <property type="term" value="P:response to light stimulus"/>
    <property type="evidence" value="ECO:0007669"/>
    <property type="project" value="TreeGrafter"/>
</dbReference>
<dbReference type="OrthoDB" id="9772484at2"/>
<dbReference type="SUPFAM" id="SSF52425">
    <property type="entry name" value="Cryptochrome/photolyase, N-terminal domain"/>
    <property type="match status" value="1"/>
</dbReference>
<organism evidence="12 13">
    <name type="scientific">Hyphomonas jannaschiana VP2</name>
    <dbReference type="NCBI Taxonomy" id="1280952"/>
    <lineage>
        <taxon>Bacteria</taxon>
        <taxon>Pseudomonadati</taxon>
        <taxon>Pseudomonadota</taxon>
        <taxon>Alphaproteobacteria</taxon>
        <taxon>Hyphomonadales</taxon>
        <taxon>Hyphomonadaceae</taxon>
        <taxon>Hyphomonas</taxon>
    </lineage>
</organism>
<evidence type="ECO:0000256" key="8">
    <source>
        <dbReference type="PIRSR" id="PIRSR602081-1"/>
    </source>
</evidence>